<organism evidence="11 12">
    <name type="scientific">Cirrhinus molitorella</name>
    <name type="common">mud carp</name>
    <dbReference type="NCBI Taxonomy" id="172907"/>
    <lineage>
        <taxon>Eukaryota</taxon>
        <taxon>Metazoa</taxon>
        <taxon>Chordata</taxon>
        <taxon>Craniata</taxon>
        <taxon>Vertebrata</taxon>
        <taxon>Euteleostomi</taxon>
        <taxon>Actinopterygii</taxon>
        <taxon>Neopterygii</taxon>
        <taxon>Teleostei</taxon>
        <taxon>Ostariophysi</taxon>
        <taxon>Cypriniformes</taxon>
        <taxon>Cyprinidae</taxon>
        <taxon>Labeoninae</taxon>
        <taxon>Labeonini</taxon>
        <taxon>Cirrhinus</taxon>
    </lineage>
</organism>
<dbReference type="GO" id="GO:0004843">
    <property type="term" value="F:cysteine-type deubiquitinase activity"/>
    <property type="evidence" value="ECO:0007669"/>
    <property type="project" value="UniProtKB-EC"/>
</dbReference>
<evidence type="ECO:0000256" key="8">
    <source>
        <dbReference type="ARBA" id="ARBA00074858"/>
    </source>
</evidence>
<dbReference type="PANTHER" id="PTHR12419:SF101">
    <property type="entry name" value="OTU DOMAIN-CONTAINING PROTEIN 1"/>
    <property type="match status" value="1"/>
</dbReference>
<dbReference type="InterPro" id="IPR038765">
    <property type="entry name" value="Papain-like_cys_pep_sf"/>
</dbReference>
<evidence type="ECO:0000256" key="9">
    <source>
        <dbReference type="SAM" id="MobiDB-lite"/>
    </source>
</evidence>
<dbReference type="InterPro" id="IPR047834">
    <property type="entry name" value="OTUD1_OTU"/>
</dbReference>
<evidence type="ECO:0000256" key="4">
    <source>
        <dbReference type="ARBA" id="ARBA00022786"/>
    </source>
</evidence>
<dbReference type="PANTHER" id="PTHR12419">
    <property type="entry name" value="OTU DOMAIN CONTAINING PROTEIN"/>
    <property type="match status" value="1"/>
</dbReference>
<evidence type="ECO:0000256" key="3">
    <source>
        <dbReference type="ARBA" id="ARBA00022670"/>
    </source>
</evidence>
<keyword evidence="6" id="KW-0788">Thiol protease</keyword>
<evidence type="ECO:0000259" key="10">
    <source>
        <dbReference type="PROSITE" id="PS50802"/>
    </source>
</evidence>
<keyword evidence="5" id="KW-0378">Hydrolase</keyword>
<dbReference type="Proteomes" id="UP001187343">
    <property type="component" value="Unassembled WGS sequence"/>
</dbReference>
<evidence type="ECO:0000256" key="5">
    <source>
        <dbReference type="ARBA" id="ARBA00022801"/>
    </source>
</evidence>
<evidence type="ECO:0000256" key="2">
    <source>
        <dbReference type="ARBA" id="ARBA00012759"/>
    </source>
</evidence>
<comment type="catalytic activity">
    <reaction evidence="1">
        <text>Thiol-dependent hydrolysis of ester, thioester, amide, peptide and isopeptide bonds formed by the C-terminal Gly of ubiquitin (a 76-residue protein attached to proteins as an intracellular targeting signal).</text>
        <dbReference type="EC" id="3.4.19.12"/>
    </reaction>
</comment>
<feature type="domain" description="OTU" evidence="10">
    <location>
        <begin position="257"/>
        <end position="386"/>
    </location>
</feature>
<protein>
    <recommendedName>
        <fullName evidence="8">OTU domain-containing protein 1</fullName>
        <ecNumber evidence="2">3.4.19.12</ecNumber>
    </recommendedName>
</protein>
<feature type="region of interest" description="Disordered" evidence="9">
    <location>
        <begin position="182"/>
        <end position="209"/>
    </location>
</feature>
<dbReference type="CDD" id="cd22747">
    <property type="entry name" value="OTU_OTUD1"/>
    <property type="match status" value="1"/>
</dbReference>
<dbReference type="AlphaFoldDB" id="A0AA88P1S1"/>
<accession>A0AA88P1S1</accession>
<dbReference type="InterPro" id="IPR003323">
    <property type="entry name" value="OTU_dom"/>
</dbReference>
<dbReference type="FunFam" id="3.90.70.80:FF:000010">
    <property type="entry name" value="OTU domain-containing protein 1"/>
    <property type="match status" value="1"/>
</dbReference>
<comment type="caution">
    <text evidence="11">The sequence shown here is derived from an EMBL/GenBank/DDBJ whole genome shotgun (WGS) entry which is preliminary data.</text>
</comment>
<dbReference type="Gene3D" id="3.90.70.80">
    <property type="match status" value="1"/>
</dbReference>
<feature type="compositionally biased region" description="Polar residues" evidence="9">
    <location>
        <begin position="182"/>
        <end position="198"/>
    </location>
</feature>
<dbReference type="Pfam" id="PF02338">
    <property type="entry name" value="OTU"/>
    <property type="match status" value="1"/>
</dbReference>
<dbReference type="PROSITE" id="PS50802">
    <property type="entry name" value="OTU"/>
    <property type="match status" value="1"/>
</dbReference>
<dbReference type="SUPFAM" id="SSF54001">
    <property type="entry name" value="Cysteine proteinases"/>
    <property type="match status" value="1"/>
</dbReference>
<dbReference type="EC" id="3.4.19.12" evidence="2"/>
<dbReference type="GO" id="GO:0006508">
    <property type="term" value="P:proteolysis"/>
    <property type="evidence" value="ECO:0007669"/>
    <property type="project" value="UniProtKB-KW"/>
</dbReference>
<evidence type="ECO:0000256" key="1">
    <source>
        <dbReference type="ARBA" id="ARBA00000707"/>
    </source>
</evidence>
<sequence>MHLYSSALTHYPGSSRKVSVTLTSVANNAPATSSSSLEVVGNAVNGSATEAHTEYLSTGEQTDANMPAFSCYEATSMRPVFYTSTAEIIITRPDGVERSVPIHIVKEPCTNRRPPETQYNRVSYAVNGDDHPSDLDSRRDGFVDDNDEISEKNAIHYDRFFDHDSYRVCERRLEPCLQNDATPSRTFGTVQNPSSDSYESLKDLERQESVEDDNPVFELRILQEPTATPNKSDVDNKVTRYLAEVEKQNKYLHDRQKYRFHIIPDGNCLYRAISKAAYGDQSMHKELREQTMHHIADHLEEFNPIIEGDVGEFLINAAQDGAWAGYPELLAMSQMLNVNIYLTTGGSVESPTVSTMVHYLGEEDLSKPAIWLSWLSNGHYDVLLDSCQPNPEYDDWCRHTQRIYRLRAPCVFSQTEAGNKRKFCGFLTRVEQTGEVQKMSGHRVQFADLPSTSERKASPKISSKIRSF</sequence>
<evidence type="ECO:0000256" key="6">
    <source>
        <dbReference type="ARBA" id="ARBA00022807"/>
    </source>
</evidence>
<keyword evidence="12" id="KW-1185">Reference proteome</keyword>
<proteinExistence type="predicted"/>
<evidence type="ECO:0000313" key="12">
    <source>
        <dbReference type="Proteomes" id="UP001187343"/>
    </source>
</evidence>
<reference evidence="11" key="1">
    <citation type="submission" date="2023-08" db="EMBL/GenBank/DDBJ databases">
        <title>Chromosome-level Genome Assembly of mud carp (Cirrhinus molitorella).</title>
        <authorList>
            <person name="Liu H."/>
        </authorList>
    </citation>
    <scope>NUCLEOTIDE SEQUENCE</scope>
    <source>
        <strain evidence="11">Prfri</strain>
        <tissue evidence="11">Muscle</tissue>
    </source>
</reference>
<dbReference type="GO" id="GO:0070536">
    <property type="term" value="P:protein K63-linked deubiquitination"/>
    <property type="evidence" value="ECO:0007669"/>
    <property type="project" value="TreeGrafter"/>
</dbReference>
<feature type="compositionally biased region" description="Basic and acidic residues" evidence="9">
    <location>
        <begin position="199"/>
        <end position="209"/>
    </location>
</feature>
<dbReference type="InterPro" id="IPR050704">
    <property type="entry name" value="Peptidase_C85-like"/>
</dbReference>
<evidence type="ECO:0000256" key="7">
    <source>
        <dbReference type="ARBA" id="ARBA00057633"/>
    </source>
</evidence>
<keyword evidence="3" id="KW-0645">Protease</keyword>
<gene>
    <name evidence="11" type="ORF">Q8A67_024317</name>
</gene>
<feature type="region of interest" description="Disordered" evidence="9">
    <location>
        <begin position="448"/>
        <end position="468"/>
    </location>
</feature>
<keyword evidence="4" id="KW-0833">Ubl conjugation pathway</keyword>
<name>A0AA88P1S1_9TELE</name>
<evidence type="ECO:0000313" key="11">
    <source>
        <dbReference type="EMBL" id="KAK2869925.1"/>
    </source>
</evidence>
<dbReference type="EMBL" id="JAUYZG010000024">
    <property type="protein sequence ID" value="KAK2869925.1"/>
    <property type="molecule type" value="Genomic_DNA"/>
</dbReference>
<comment type="function">
    <text evidence="7">Deubiquitinating enzyme that specifically hydrolyzes 'Lys-63'-linked polyubiquitin to monoubiquitin. Required for the stability and translation of a subset mRNAs with a high abundance of rare codons by mediating deubiquitination of 40S ribosomal protein RPS10/eS10, thereby antagonizing ZNF598-mediated 40S ubiquitination. The abundance of rare codons in mRNAs can limit the translation rate and can lead to ribosome collisions that trigger activation of ribosome quality control (RQC) pathway by ZNF598. OTUD1-mediated deubiquitination prevents activation of the RQC and subsequent dissociation of ribosomes and stimulates formation of polysomes and translation.</text>
</comment>